<gene>
    <name evidence="3" type="ORF">A2617_01260</name>
</gene>
<sequence>MLTETWVNGFLAGVAGGGVGIIFLLAVWEIIWKGFALWSAARSKQRNWFIAVLIINSVGILPILYLKFFQKKTH</sequence>
<evidence type="ECO:0000313" key="3">
    <source>
        <dbReference type="EMBL" id="OGE71054.1"/>
    </source>
</evidence>
<feature type="domain" description="DUF5652" evidence="2">
    <location>
        <begin position="20"/>
        <end position="73"/>
    </location>
</feature>
<proteinExistence type="predicted"/>
<reference evidence="3 4" key="1">
    <citation type="journal article" date="2016" name="Nat. Commun.">
        <title>Thousands of microbial genomes shed light on interconnected biogeochemical processes in an aquifer system.</title>
        <authorList>
            <person name="Anantharaman K."/>
            <person name="Brown C.T."/>
            <person name="Hug L.A."/>
            <person name="Sharon I."/>
            <person name="Castelle C.J."/>
            <person name="Probst A.J."/>
            <person name="Thomas B.C."/>
            <person name="Singh A."/>
            <person name="Wilkins M.J."/>
            <person name="Karaoz U."/>
            <person name="Brodie E.L."/>
            <person name="Williams K.H."/>
            <person name="Hubbard S.S."/>
            <person name="Banfield J.F."/>
        </authorList>
    </citation>
    <scope>NUCLEOTIDE SEQUENCE [LARGE SCALE GENOMIC DNA]</scope>
</reference>
<dbReference type="Proteomes" id="UP000177135">
    <property type="component" value="Unassembled WGS sequence"/>
</dbReference>
<dbReference type="AlphaFoldDB" id="A0A1F5N0C0"/>
<organism evidence="3 4">
    <name type="scientific">Candidatus Daviesbacteria bacterium RIFOXYD1_FULL_41_10</name>
    <dbReference type="NCBI Taxonomy" id="1797801"/>
    <lineage>
        <taxon>Bacteria</taxon>
        <taxon>Candidatus Daviesiibacteriota</taxon>
    </lineage>
</organism>
<dbReference type="Pfam" id="PF18893">
    <property type="entry name" value="DUF5652"/>
    <property type="match status" value="1"/>
</dbReference>
<dbReference type="EMBL" id="MFEC01000020">
    <property type="protein sequence ID" value="OGE71054.1"/>
    <property type="molecule type" value="Genomic_DNA"/>
</dbReference>
<evidence type="ECO:0000256" key="1">
    <source>
        <dbReference type="SAM" id="Phobius"/>
    </source>
</evidence>
<accession>A0A1F5N0C0</accession>
<keyword evidence="1" id="KW-0472">Membrane</keyword>
<protein>
    <recommendedName>
        <fullName evidence="2">DUF5652 domain-containing protein</fullName>
    </recommendedName>
</protein>
<evidence type="ECO:0000259" key="2">
    <source>
        <dbReference type="Pfam" id="PF18893"/>
    </source>
</evidence>
<keyword evidence="1" id="KW-0812">Transmembrane</keyword>
<feature type="transmembrane region" description="Helical" evidence="1">
    <location>
        <begin position="6"/>
        <end position="28"/>
    </location>
</feature>
<keyword evidence="1" id="KW-1133">Transmembrane helix</keyword>
<feature type="transmembrane region" description="Helical" evidence="1">
    <location>
        <begin position="48"/>
        <end position="68"/>
    </location>
</feature>
<comment type="caution">
    <text evidence="3">The sequence shown here is derived from an EMBL/GenBank/DDBJ whole genome shotgun (WGS) entry which is preliminary data.</text>
</comment>
<evidence type="ECO:0000313" key="4">
    <source>
        <dbReference type="Proteomes" id="UP000177135"/>
    </source>
</evidence>
<dbReference type="InterPro" id="IPR043712">
    <property type="entry name" value="DUF5652"/>
</dbReference>
<name>A0A1F5N0C0_9BACT</name>